<comment type="subcellular location">
    <subcellularLocation>
        <location evidence="1">Membrane</location>
        <topology evidence="1">Multi-pass membrane protein</topology>
    </subcellularLocation>
</comment>
<dbReference type="GO" id="GO:0005886">
    <property type="term" value="C:plasma membrane"/>
    <property type="evidence" value="ECO:0007669"/>
    <property type="project" value="TreeGrafter"/>
</dbReference>
<gene>
    <name evidence="6" type="ORF">M422DRAFT_237513</name>
</gene>
<dbReference type="OrthoDB" id="3358017at2759"/>
<organism evidence="6 7">
    <name type="scientific">Sphaerobolus stellatus (strain SS14)</name>
    <dbReference type="NCBI Taxonomy" id="990650"/>
    <lineage>
        <taxon>Eukaryota</taxon>
        <taxon>Fungi</taxon>
        <taxon>Dikarya</taxon>
        <taxon>Basidiomycota</taxon>
        <taxon>Agaricomycotina</taxon>
        <taxon>Agaricomycetes</taxon>
        <taxon>Phallomycetidae</taxon>
        <taxon>Geastrales</taxon>
        <taxon>Sphaerobolaceae</taxon>
        <taxon>Sphaerobolus</taxon>
    </lineage>
</organism>
<evidence type="ECO:0000313" key="7">
    <source>
        <dbReference type="Proteomes" id="UP000054279"/>
    </source>
</evidence>
<evidence type="ECO:0000256" key="3">
    <source>
        <dbReference type="ARBA" id="ARBA00022989"/>
    </source>
</evidence>
<evidence type="ECO:0000256" key="5">
    <source>
        <dbReference type="SAM" id="Phobius"/>
    </source>
</evidence>
<dbReference type="PANTHER" id="PTHR31465:SF9">
    <property type="entry name" value="SPHINGOID LONG-CHAIN BASE TRANSPORTER RSB1"/>
    <property type="match status" value="1"/>
</dbReference>
<feature type="transmembrane region" description="Helical" evidence="5">
    <location>
        <begin position="88"/>
        <end position="113"/>
    </location>
</feature>
<dbReference type="PANTHER" id="PTHR31465">
    <property type="entry name" value="PROTEIN RTA1-RELATED"/>
    <property type="match status" value="1"/>
</dbReference>
<protein>
    <submittedName>
        <fullName evidence="6">Uncharacterized protein</fullName>
    </submittedName>
</protein>
<feature type="transmembrane region" description="Helical" evidence="5">
    <location>
        <begin position="133"/>
        <end position="154"/>
    </location>
</feature>
<dbReference type="Proteomes" id="UP000054279">
    <property type="component" value="Unassembled WGS sequence"/>
</dbReference>
<evidence type="ECO:0000256" key="4">
    <source>
        <dbReference type="ARBA" id="ARBA00023136"/>
    </source>
</evidence>
<feature type="transmembrane region" description="Helical" evidence="5">
    <location>
        <begin position="47"/>
        <end position="68"/>
    </location>
</feature>
<evidence type="ECO:0000256" key="1">
    <source>
        <dbReference type="ARBA" id="ARBA00004141"/>
    </source>
</evidence>
<keyword evidence="2 5" id="KW-0812">Transmembrane</keyword>
<evidence type="ECO:0000313" key="6">
    <source>
        <dbReference type="EMBL" id="KIJ24103.1"/>
    </source>
</evidence>
<reference evidence="6 7" key="1">
    <citation type="submission" date="2014-06" db="EMBL/GenBank/DDBJ databases">
        <title>Evolutionary Origins and Diversification of the Mycorrhizal Mutualists.</title>
        <authorList>
            <consortium name="DOE Joint Genome Institute"/>
            <consortium name="Mycorrhizal Genomics Consortium"/>
            <person name="Kohler A."/>
            <person name="Kuo A."/>
            <person name="Nagy L.G."/>
            <person name="Floudas D."/>
            <person name="Copeland A."/>
            <person name="Barry K.W."/>
            <person name="Cichocki N."/>
            <person name="Veneault-Fourrey C."/>
            <person name="LaButti K."/>
            <person name="Lindquist E.A."/>
            <person name="Lipzen A."/>
            <person name="Lundell T."/>
            <person name="Morin E."/>
            <person name="Murat C."/>
            <person name="Riley R."/>
            <person name="Ohm R."/>
            <person name="Sun H."/>
            <person name="Tunlid A."/>
            <person name="Henrissat B."/>
            <person name="Grigoriev I.V."/>
            <person name="Hibbett D.S."/>
            <person name="Martin F."/>
        </authorList>
    </citation>
    <scope>NUCLEOTIDE SEQUENCE [LARGE SCALE GENOMIC DNA]</scope>
    <source>
        <strain evidence="6 7">SS14</strain>
    </source>
</reference>
<name>A0A0C9T5F0_SPHS4</name>
<keyword evidence="4 5" id="KW-0472">Membrane</keyword>
<sequence length="305" mass="34107">MSTTMQQDPNALYGYVPTFWVCVIFVTLFAALTVLHAIQALFFKPRLYWILPTIVLCGAAETVGWQRSFSIGYIYYSVSLIKQLYRPVLTYSLSMISCTILAPVFLTAALYAILGKVISIVGDKYSRLKARAYVKIFLIADTISLFVQGGRGGLSASASTVALSKIRTYVTLDGIIFQLVSILCYSVLATEVAYRLAYNKPHVRNQEDRDVRRASGLPTNIFLMMLSLGIATTLVFVRSVYRAIELGDGYAGTIIRTQVWFNVFDALPMTIIMFTLNILSPVFLLRNPEVFVTKPDSVYKLNNMT</sequence>
<keyword evidence="3 5" id="KW-1133">Transmembrane helix</keyword>
<keyword evidence="7" id="KW-1185">Reference proteome</keyword>
<feature type="transmembrane region" description="Helical" evidence="5">
    <location>
        <begin position="266"/>
        <end position="285"/>
    </location>
</feature>
<accession>A0A0C9T5F0</accession>
<dbReference type="HOGENOM" id="CLU_033465_6_0_1"/>
<dbReference type="AlphaFoldDB" id="A0A0C9T5F0"/>
<dbReference type="GO" id="GO:0000324">
    <property type="term" value="C:fungal-type vacuole"/>
    <property type="evidence" value="ECO:0007669"/>
    <property type="project" value="TreeGrafter"/>
</dbReference>
<dbReference type="InterPro" id="IPR007568">
    <property type="entry name" value="RTA1"/>
</dbReference>
<dbReference type="Pfam" id="PF04479">
    <property type="entry name" value="RTA1"/>
    <property type="match status" value="1"/>
</dbReference>
<dbReference type="EMBL" id="KN837533">
    <property type="protein sequence ID" value="KIJ24103.1"/>
    <property type="molecule type" value="Genomic_DNA"/>
</dbReference>
<feature type="transmembrane region" description="Helical" evidence="5">
    <location>
        <begin position="217"/>
        <end position="237"/>
    </location>
</feature>
<evidence type="ECO:0000256" key="2">
    <source>
        <dbReference type="ARBA" id="ARBA00022692"/>
    </source>
</evidence>
<proteinExistence type="predicted"/>
<feature type="transmembrane region" description="Helical" evidence="5">
    <location>
        <begin position="12"/>
        <end position="35"/>
    </location>
</feature>
<feature type="transmembrane region" description="Helical" evidence="5">
    <location>
        <begin position="174"/>
        <end position="196"/>
    </location>
</feature>